<organism evidence="2 3">
    <name type="scientific">Diploscapter pachys</name>
    <dbReference type="NCBI Taxonomy" id="2018661"/>
    <lineage>
        <taxon>Eukaryota</taxon>
        <taxon>Metazoa</taxon>
        <taxon>Ecdysozoa</taxon>
        <taxon>Nematoda</taxon>
        <taxon>Chromadorea</taxon>
        <taxon>Rhabditida</taxon>
        <taxon>Rhabditina</taxon>
        <taxon>Rhabditomorpha</taxon>
        <taxon>Rhabditoidea</taxon>
        <taxon>Rhabditidae</taxon>
        <taxon>Diploscapter</taxon>
    </lineage>
</organism>
<proteinExistence type="predicted"/>
<evidence type="ECO:0000256" key="1">
    <source>
        <dbReference type="SAM" id="MobiDB-lite"/>
    </source>
</evidence>
<protein>
    <submittedName>
        <fullName evidence="2">Uncharacterized protein</fullName>
    </submittedName>
</protein>
<name>A0A2A2JQ41_9BILA</name>
<dbReference type="Proteomes" id="UP000218231">
    <property type="component" value="Unassembled WGS sequence"/>
</dbReference>
<keyword evidence="3" id="KW-1185">Reference proteome</keyword>
<feature type="compositionally biased region" description="Polar residues" evidence="1">
    <location>
        <begin position="57"/>
        <end position="69"/>
    </location>
</feature>
<evidence type="ECO:0000313" key="3">
    <source>
        <dbReference type="Proteomes" id="UP000218231"/>
    </source>
</evidence>
<comment type="caution">
    <text evidence="2">The sequence shown here is derived from an EMBL/GenBank/DDBJ whole genome shotgun (WGS) entry which is preliminary data.</text>
</comment>
<dbReference type="EMBL" id="LIAE01010291">
    <property type="protein sequence ID" value="PAV63828.1"/>
    <property type="molecule type" value="Genomic_DNA"/>
</dbReference>
<feature type="region of interest" description="Disordered" evidence="1">
    <location>
        <begin position="55"/>
        <end position="77"/>
    </location>
</feature>
<evidence type="ECO:0000313" key="2">
    <source>
        <dbReference type="EMBL" id="PAV63828.1"/>
    </source>
</evidence>
<sequence length="108" mass="12071">MGQEGEIWSIFRIAPPTALHQIKHCIRAVGGLWKSQPRLEILPHFRIRNVPVRRSGASHQFPHQNSEAPNVSGRGEYASIPQTLGSQPFEWKSSGSRLGLVRIALLVQ</sequence>
<reference evidence="2" key="1">
    <citation type="journal article" date="2017" name="Curr. Biol.">
        <title>Genome architecture and evolution of a unichromosomal asexual nematode.</title>
        <authorList>
            <person name="Fradin H."/>
            <person name="Zegar C."/>
            <person name="Gutwein M."/>
            <person name="Lucas J."/>
            <person name="Kovtun M."/>
            <person name="Corcoran D."/>
            <person name="Baugh L.R."/>
            <person name="Kiontke K."/>
            <person name="Gunsalus K."/>
            <person name="Fitch D.H."/>
            <person name="Piano F."/>
        </authorList>
    </citation>
    <scope>NUCLEOTIDE SEQUENCE [LARGE SCALE GENOMIC DNA]</scope>
    <source>
        <strain evidence="2">PF1309</strain>
    </source>
</reference>
<dbReference type="AlphaFoldDB" id="A0A2A2JQ41"/>
<gene>
    <name evidence="2" type="ORF">WR25_03236</name>
</gene>
<accession>A0A2A2JQ41</accession>